<dbReference type="STRING" id="1612149.SAMN05216324_106151"/>
<dbReference type="Proteomes" id="UP000182034">
    <property type="component" value="Unassembled WGS sequence"/>
</dbReference>
<reference evidence="2" key="1">
    <citation type="submission" date="2016-10" db="EMBL/GenBank/DDBJ databases">
        <authorList>
            <person name="Varghese N."/>
            <person name="Submissions S."/>
        </authorList>
    </citation>
    <scope>NUCLEOTIDE SEQUENCE [LARGE SCALE GENOMIC DNA]</scope>
    <source>
        <strain evidence="2">SUR2</strain>
    </source>
</reference>
<accession>A0A1K2IR67</accession>
<name>A0A1K2IR67_9FLAO</name>
<proteinExistence type="predicted"/>
<dbReference type="AlphaFoldDB" id="A0A1K2IR67"/>
<evidence type="ECO:0000313" key="1">
    <source>
        <dbReference type="EMBL" id="SFZ94211.1"/>
    </source>
</evidence>
<sequence>MNTLQKNNLDIKTFSKEFSIKNYHFEFRFRRDKQNSVKTFFVFIEKGYKKEQQGFISKIGYGLDYQIINNRNKITAHTRKQILKKIGYGE</sequence>
<keyword evidence="2" id="KW-1185">Reference proteome</keyword>
<evidence type="ECO:0000313" key="2">
    <source>
        <dbReference type="Proteomes" id="UP000182034"/>
    </source>
</evidence>
<organism evidence="1 2">
    <name type="scientific">Chryseobacterium limigenitum</name>
    <dbReference type="NCBI Taxonomy" id="1612149"/>
    <lineage>
        <taxon>Bacteria</taxon>
        <taxon>Pseudomonadati</taxon>
        <taxon>Bacteroidota</taxon>
        <taxon>Flavobacteriia</taxon>
        <taxon>Flavobacteriales</taxon>
        <taxon>Weeksellaceae</taxon>
        <taxon>Chryseobacterium group</taxon>
        <taxon>Chryseobacterium</taxon>
    </lineage>
</organism>
<gene>
    <name evidence="1" type="ORF">SAMN05216324_106151</name>
</gene>
<dbReference type="RefSeq" id="WP_072409689.1">
    <property type="nucleotide sequence ID" value="NZ_FPKW01000006.1"/>
</dbReference>
<dbReference type="EMBL" id="FPKW01000006">
    <property type="protein sequence ID" value="SFZ94211.1"/>
    <property type="molecule type" value="Genomic_DNA"/>
</dbReference>
<protein>
    <submittedName>
        <fullName evidence="1">Uncharacterized protein</fullName>
    </submittedName>
</protein>
<dbReference type="OrthoDB" id="1262028at2"/>